<dbReference type="AlphaFoldDB" id="A0A2G6JAM6"/>
<dbReference type="InterPro" id="IPR007360">
    <property type="entry name" value="SirB"/>
</dbReference>
<keyword evidence="1" id="KW-1133">Transmembrane helix</keyword>
<evidence type="ECO:0000256" key="1">
    <source>
        <dbReference type="SAM" id="Phobius"/>
    </source>
</evidence>
<keyword evidence="1" id="KW-0472">Membrane</keyword>
<evidence type="ECO:0000313" key="2">
    <source>
        <dbReference type="EMBL" id="PIE20484.1"/>
    </source>
</evidence>
<accession>A0A2G6JAM6</accession>
<organism evidence="2 3">
    <name type="scientific">Neptuniibacter caesariensis</name>
    <dbReference type="NCBI Taxonomy" id="207954"/>
    <lineage>
        <taxon>Bacteria</taxon>
        <taxon>Pseudomonadati</taxon>
        <taxon>Pseudomonadota</taxon>
        <taxon>Gammaproteobacteria</taxon>
        <taxon>Oceanospirillales</taxon>
        <taxon>Oceanospirillaceae</taxon>
        <taxon>Neptuniibacter</taxon>
    </lineage>
</organism>
<dbReference type="PANTHER" id="PTHR39594:SF1">
    <property type="entry name" value="PROTEIN YCHQ"/>
    <property type="match status" value="1"/>
</dbReference>
<keyword evidence="1" id="KW-0812">Transmembrane</keyword>
<dbReference type="Pfam" id="PF04247">
    <property type="entry name" value="SirB"/>
    <property type="match status" value="1"/>
</dbReference>
<dbReference type="PIRSF" id="PIRSF005610">
    <property type="entry name" value="SirB"/>
    <property type="match status" value="1"/>
</dbReference>
<reference evidence="2 3" key="1">
    <citation type="submission" date="2017-10" db="EMBL/GenBank/DDBJ databases">
        <title>Novel microbial diversity and functional potential in the marine mammal oral microbiome.</title>
        <authorList>
            <person name="Dudek N.K."/>
            <person name="Sun C.L."/>
            <person name="Burstein D."/>
            <person name="Kantor R.S."/>
            <person name="Aliaga Goltsman D.S."/>
            <person name="Bik E.M."/>
            <person name="Thomas B.C."/>
            <person name="Banfield J.F."/>
            <person name="Relman D.A."/>
        </authorList>
    </citation>
    <scope>NUCLEOTIDE SEQUENCE [LARGE SCALE GENOMIC DNA]</scope>
    <source>
        <strain evidence="2">DOLJORAL78_49_30</strain>
    </source>
</reference>
<dbReference type="PANTHER" id="PTHR39594">
    <property type="entry name" value="PROTEIN YCHQ"/>
    <property type="match status" value="1"/>
</dbReference>
<sequence>MYLAIKHTHLTCVALSLCLFLLRGYWSLFAPAYLEQRWVKVVPHIIDTLLLASAITLTVLLQQYPFAAHWLTAKVLALLAYIGCGTFAIKRCKTRQGKVIALILSLLCFAYIVSVAVTHSATLWM</sequence>
<evidence type="ECO:0000313" key="3">
    <source>
        <dbReference type="Proteomes" id="UP000242733"/>
    </source>
</evidence>
<name>A0A2G6JAM6_NEPCE</name>
<feature type="transmembrane region" description="Helical" evidence="1">
    <location>
        <begin position="6"/>
        <end position="26"/>
    </location>
</feature>
<dbReference type="GO" id="GO:0005886">
    <property type="term" value="C:plasma membrane"/>
    <property type="evidence" value="ECO:0007669"/>
    <property type="project" value="TreeGrafter"/>
</dbReference>
<feature type="transmembrane region" description="Helical" evidence="1">
    <location>
        <begin position="101"/>
        <end position="124"/>
    </location>
</feature>
<proteinExistence type="predicted"/>
<feature type="transmembrane region" description="Helical" evidence="1">
    <location>
        <begin position="67"/>
        <end position="89"/>
    </location>
</feature>
<dbReference type="EMBL" id="PDSG01000006">
    <property type="protein sequence ID" value="PIE20484.1"/>
    <property type="molecule type" value="Genomic_DNA"/>
</dbReference>
<comment type="caution">
    <text evidence="2">The sequence shown here is derived from an EMBL/GenBank/DDBJ whole genome shotgun (WGS) entry which is preliminary data.</text>
</comment>
<dbReference type="Proteomes" id="UP000242733">
    <property type="component" value="Unassembled WGS sequence"/>
</dbReference>
<gene>
    <name evidence="2" type="ORF">CSA61_01820</name>
</gene>
<protein>
    <submittedName>
        <fullName evidence="2">Regulator SirB</fullName>
    </submittedName>
</protein>